<evidence type="ECO:0000256" key="6">
    <source>
        <dbReference type="ARBA" id="ARBA00022989"/>
    </source>
</evidence>
<dbReference type="Proteomes" id="UP000643279">
    <property type="component" value="Unassembled WGS sequence"/>
</dbReference>
<dbReference type="PANTHER" id="PTHR30003:SF0">
    <property type="entry name" value="GLYCOLATE PERMEASE GLCA-RELATED"/>
    <property type="match status" value="1"/>
</dbReference>
<evidence type="ECO:0000256" key="8">
    <source>
        <dbReference type="RuleBase" id="RU365092"/>
    </source>
</evidence>
<gene>
    <name evidence="9" type="ORF">GCM10007170_39680</name>
</gene>
<feature type="transmembrane region" description="Helical" evidence="8">
    <location>
        <begin position="462"/>
        <end position="480"/>
    </location>
</feature>
<evidence type="ECO:0000313" key="10">
    <source>
        <dbReference type="Proteomes" id="UP000643279"/>
    </source>
</evidence>
<keyword evidence="4 8" id="KW-1003">Cell membrane</keyword>
<evidence type="ECO:0000256" key="1">
    <source>
        <dbReference type="ARBA" id="ARBA00004651"/>
    </source>
</evidence>
<comment type="caution">
    <text evidence="9">The sequence shown here is derived from an EMBL/GenBank/DDBJ whole genome shotgun (WGS) entry which is preliminary data.</text>
</comment>
<dbReference type="EMBL" id="BMFW01000031">
    <property type="protein sequence ID" value="GGI01072.1"/>
    <property type="molecule type" value="Genomic_DNA"/>
</dbReference>
<keyword evidence="3 8" id="KW-0813">Transport</keyword>
<evidence type="ECO:0000256" key="5">
    <source>
        <dbReference type="ARBA" id="ARBA00022692"/>
    </source>
</evidence>
<feature type="transmembrane region" description="Helical" evidence="8">
    <location>
        <begin position="68"/>
        <end position="89"/>
    </location>
</feature>
<dbReference type="NCBIfam" id="TIGR00795">
    <property type="entry name" value="lctP"/>
    <property type="match status" value="1"/>
</dbReference>
<feature type="transmembrane region" description="Helical" evidence="8">
    <location>
        <begin position="411"/>
        <end position="434"/>
    </location>
</feature>
<keyword evidence="10" id="KW-1185">Reference proteome</keyword>
<accession>A0ABQ2AZG3</accession>
<dbReference type="InterPro" id="IPR003804">
    <property type="entry name" value="Lactate_perm"/>
</dbReference>
<evidence type="ECO:0000256" key="3">
    <source>
        <dbReference type="ARBA" id="ARBA00022448"/>
    </source>
</evidence>
<organism evidence="9 10">
    <name type="scientific">Arthrobacter liuii</name>
    <dbReference type="NCBI Taxonomy" id="1476996"/>
    <lineage>
        <taxon>Bacteria</taxon>
        <taxon>Bacillati</taxon>
        <taxon>Actinomycetota</taxon>
        <taxon>Actinomycetes</taxon>
        <taxon>Micrococcales</taxon>
        <taxon>Micrococcaceae</taxon>
        <taxon>Arthrobacter</taxon>
    </lineage>
</organism>
<feature type="transmembrane region" description="Helical" evidence="8">
    <location>
        <begin position="352"/>
        <end position="371"/>
    </location>
</feature>
<feature type="transmembrane region" description="Helical" evidence="8">
    <location>
        <begin position="280"/>
        <end position="297"/>
    </location>
</feature>
<feature type="transmembrane region" description="Helical" evidence="8">
    <location>
        <begin position="579"/>
        <end position="598"/>
    </location>
</feature>
<feature type="transmembrane region" description="Helical" evidence="8">
    <location>
        <begin position="189"/>
        <end position="211"/>
    </location>
</feature>
<feature type="transmembrane region" description="Helical" evidence="8">
    <location>
        <begin position="223"/>
        <end position="242"/>
    </location>
</feature>
<dbReference type="Pfam" id="PF02652">
    <property type="entry name" value="Lactate_perm"/>
    <property type="match status" value="1"/>
</dbReference>
<sequence length="607" mass="63189">MGYTSVVGPLWSDQTYPHCPSTWRTSVDHFTPSTDPVLNSVAWSAIVALFPLLTFFVLLAVVKTKAHVAGAFALLVALVVGILAFKMPAGLALLSATQGGVFGAFPVLWIVVMAVWLYQVTVLSGRFEDLRRVFDVIGGGDVRLQGVLIAFCFGGLLEALAGFGAPVAITATMLLALGLPPLRAAAAVLVANTAPVAFGAMAIPITTAAGLTGLHATDIGAMVGRQAPLLATFVPLILLFILDGRKGLKDCWPAALVVGFSFAAAQFLCSNFFSYELTDIMASLVGLGAAVLFFRFWKPRGTAAARGRLGVAGEAAAAGSTPGDHGPRSARAGSVATLQAADGEGLTPPRTWLALFPYFLVIVVFGIAKLWKLGVDLPAVLAATDVKIPWPVLHDALVGADGKPLSSTTYVFQWLSSPGTLLLITGLIVAIVYSRFDDGGRFPMTVGNAVAEIGRTIFKMRWAGLTIITVLALAYVMNNSGQTVSIGVWLAGTGSFFAFLSPVLGWLGTAVTGSDTSANALFAKLQQTAGLNAGIDPNLLVAGNTAGGVVGKLISPQNLAIAATAVNLDGQESVLLRKVVGWSVGLLLVLCTIVYLQSTPVLGWMLP</sequence>
<keyword evidence="5 8" id="KW-0812">Transmembrane</keyword>
<evidence type="ECO:0000256" key="2">
    <source>
        <dbReference type="ARBA" id="ARBA00010100"/>
    </source>
</evidence>
<evidence type="ECO:0000313" key="9">
    <source>
        <dbReference type="EMBL" id="GGI01072.1"/>
    </source>
</evidence>
<reference evidence="10" key="1">
    <citation type="journal article" date="2019" name="Int. J. Syst. Evol. Microbiol.">
        <title>The Global Catalogue of Microorganisms (GCM) 10K type strain sequencing project: providing services to taxonomists for standard genome sequencing and annotation.</title>
        <authorList>
            <consortium name="The Broad Institute Genomics Platform"/>
            <consortium name="The Broad Institute Genome Sequencing Center for Infectious Disease"/>
            <person name="Wu L."/>
            <person name="Ma J."/>
        </authorList>
    </citation>
    <scope>NUCLEOTIDE SEQUENCE [LARGE SCALE GENOMIC DNA]</scope>
    <source>
        <strain evidence="10">CGMCC 1.12778</strain>
    </source>
</reference>
<name>A0ABQ2AZG3_9MICC</name>
<feature type="transmembrane region" description="Helical" evidence="8">
    <location>
        <begin position="101"/>
        <end position="121"/>
    </location>
</feature>
<proteinExistence type="inferred from homology"/>
<feature type="transmembrane region" description="Helical" evidence="8">
    <location>
        <begin position="486"/>
        <end position="507"/>
    </location>
</feature>
<comment type="function">
    <text evidence="8">Uptake of L-lactate across the membrane. Can also transport D-lactate and glycolate.</text>
</comment>
<keyword evidence="6 8" id="KW-1133">Transmembrane helix</keyword>
<keyword evidence="7 8" id="KW-0472">Membrane</keyword>
<comment type="subcellular location">
    <subcellularLocation>
        <location evidence="1 8">Cell membrane</location>
        <topology evidence="1 8">Multi-pass membrane protein</topology>
    </subcellularLocation>
</comment>
<comment type="similarity">
    <text evidence="2 8">Belongs to the lactate permease family.</text>
</comment>
<feature type="transmembrane region" description="Helical" evidence="8">
    <location>
        <begin position="41"/>
        <end position="61"/>
    </location>
</feature>
<evidence type="ECO:0000256" key="7">
    <source>
        <dbReference type="ARBA" id="ARBA00023136"/>
    </source>
</evidence>
<evidence type="ECO:0000256" key="4">
    <source>
        <dbReference type="ARBA" id="ARBA00022475"/>
    </source>
</evidence>
<protein>
    <recommendedName>
        <fullName evidence="8">L-lactate permease</fullName>
    </recommendedName>
</protein>
<dbReference type="PANTHER" id="PTHR30003">
    <property type="entry name" value="L-LACTATE PERMEASE"/>
    <property type="match status" value="1"/>
</dbReference>